<keyword evidence="4 9" id="KW-0460">Magnesium</keyword>
<evidence type="ECO:0000256" key="4">
    <source>
        <dbReference type="ARBA" id="ARBA00022842"/>
    </source>
</evidence>
<feature type="binding site" evidence="9">
    <location>
        <begin position="33"/>
        <end position="37"/>
    </location>
    <ligand>
        <name>4-amino-2-methyl-5-(diphosphooxymethyl)pyrimidine</name>
        <dbReference type="ChEBI" id="CHEBI:57841"/>
    </ligand>
</feature>
<dbReference type="Pfam" id="PF02581">
    <property type="entry name" value="TMP-TENI"/>
    <property type="match status" value="1"/>
</dbReference>
<dbReference type="SUPFAM" id="SSF51391">
    <property type="entry name" value="Thiamin phosphate synthase"/>
    <property type="match status" value="1"/>
</dbReference>
<dbReference type="RefSeq" id="WP_027291250.1">
    <property type="nucleotide sequence ID" value="NZ_UGVL01000001.1"/>
</dbReference>
<keyword evidence="5 9" id="KW-0784">Thiamine biosynthesis</keyword>
<dbReference type="HAMAP" id="MF_00097">
    <property type="entry name" value="TMP_synthase"/>
    <property type="match status" value="1"/>
</dbReference>
<evidence type="ECO:0000256" key="9">
    <source>
        <dbReference type="HAMAP-Rule" id="MF_00097"/>
    </source>
</evidence>
<proteinExistence type="inferred from homology"/>
<evidence type="ECO:0000256" key="11">
    <source>
        <dbReference type="RuleBase" id="RU004253"/>
    </source>
</evidence>
<dbReference type="CDD" id="cd00564">
    <property type="entry name" value="TMP_TenI"/>
    <property type="match status" value="1"/>
</dbReference>
<dbReference type="GO" id="GO:0009228">
    <property type="term" value="P:thiamine biosynthetic process"/>
    <property type="evidence" value="ECO:0007669"/>
    <property type="project" value="UniProtKB-KW"/>
</dbReference>
<feature type="binding site" evidence="9">
    <location>
        <position position="134"/>
    </location>
    <ligand>
        <name>4-amino-2-methyl-5-(diphosphooxymethyl)pyrimidine</name>
        <dbReference type="ChEBI" id="CHEBI:57841"/>
    </ligand>
</feature>
<evidence type="ECO:0000259" key="12">
    <source>
        <dbReference type="Pfam" id="PF02581"/>
    </source>
</evidence>
<evidence type="ECO:0000313" key="14">
    <source>
        <dbReference type="Proteomes" id="UP000255233"/>
    </source>
</evidence>
<feature type="binding site" evidence="9">
    <location>
        <position position="162"/>
    </location>
    <ligand>
        <name>2-[(2R,5Z)-2-carboxy-4-methylthiazol-5(2H)-ylidene]ethyl phosphate</name>
        <dbReference type="ChEBI" id="CHEBI:62899"/>
    </ligand>
</feature>
<feature type="binding site" evidence="9">
    <location>
        <position position="66"/>
    </location>
    <ligand>
        <name>Mg(2+)</name>
        <dbReference type="ChEBI" id="CHEBI:18420"/>
    </ligand>
</feature>
<feature type="binding site" evidence="9">
    <location>
        <position position="104"/>
    </location>
    <ligand>
        <name>4-amino-2-methyl-5-(diphosphooxymethyl)pyrimidine</name>
        <dbReference type="ChEBI" id="CHEBI:57841"/>
    </ligand>
</feature>
<dbReference type="InterPro" id="IPR034291">
    <property type="entry name" value="TMP_synthase"/>
</dbReference>
<protein>
    <recommendedName>
        <fullName evidence="9">Thiamine-phosphate synthase</fullName>
        <shortName evidence="9">TP synthase</shortName>
        <shortName evidence="9">TPS</shortName>
        <ecNumber evidence="9">2.5.1.3</ecNumber>
    </recommendedName>
    <alternativeName>
        <fullName evidence="9">Thiamine-phosphate pyrophosphorylase</fullName>
        <shortName evidence="9">TMP pyrophosphorylase</shortName>
        <shortName evidence="9">TMP-PPase</shortName>
    </alternativeName>
</protein>
<dbReference type="Proteomes" id="UP000255233">
    <property type="component" value="Unassembled WGS sequence"/>
</dbReference>
<evidence type="ECO:0000313" key="13">
    <source>
        <dbReference type="EMBL" id="SUE34981.1"/>
    </source>
</evidence>
<comment type="pathway">
    <text evidence="1 9 11">Cofactor biosynthesis; thiamine diphosphate biosynthesis; thiamine phosphate from 4-amino-2-methyl-5-diphosphomethylpyrimidine and 4-methyl-5-(2-phosphoethyl)-thiazole: step 1/1.</text>
</comment>
<accession>A0A379MTN3</accession>
<gene>
    <name evidence="13" type="primary">thiE_2</name>
    <name evidence="9" type="synonym">thiE</name>
    <name evidence="13" type="ORF">NCTC11190_02223</name>
</gene>
<comment type="catalytic activity">
    <reaction evidence="8 9 10">
        <text>2-[(2R,5Z)-2-carboxy-4-methylthiazol-5(2H)-ylidene]ethyl phosphate + 4-amino-2-methyl-5-(diphosphooxymethyl)pyrimidine + 2 H(+) = thiamine phosphate + CO2 + diphosphate</text>
        <dbReference type="Rhea" id="RHEA:47844"/>
        <dbReference type="ChEBI" id="CHEBI:15378"/>
        <dbReference type="ChEBI" id="CHEBI:16526"/>
        <dbReference type="ChEBI" id="CHEBI:33019"/>
        <dbReference type="ChEBI" id="CHEBI:37575"/>
        <dbReference type="ChEBI" id="CHEBI:57841"/>
        <dbReference type="ChEBI" id="CHEBI:62899"/>
        <dbReference type="EC" id="2.5.1.3"/>
    </reaction>
</comment>
<evidence type="ECO:0000256" key="10">
    <source>
        <dbReference type="RuleBase" id="RU003826"/>
    </source>
</evidence>
<dbReference type="OrthoDB" id="9812206at2"/>
<comment type="cofactor">
    <cofactor evidence="9">
        <name>Mg(2+)</name>
        <dbReference type="ChEBI" id="CHEBI:18420"/>
    </cofactor>
    <text evidence="9">Binds 1 Mg(2+) ion per subunit.</text>
</comment>
<dbReference type="AlphaFoldDB" id="A0A379MTN3"/>
<dbReference type="InterPro" id="IPR013785">
    <property type="entry name" value="Aldolase_TIM"/>
</dbReference>
<dbReference type="GO" id="GO:0005737">
    <property type="term" value="C:cytoplasm"/>
    <property type="evidence" value="ECO:0007669"/>
    <property type="project" value="TreeGrafter"/>
</dbReference>
<evidence type="ECO:0000256" key="7">
    <source>
        <dbReference type="ARBA" id="ARBA00047851"/>
    </source>
</evidence>
<dbReference type="EC" id="2.5.1.3" evidence="9"/>
<keyword evidence="2 9" id="KW-0808">Transferase</keyword>
<sequence>MDNFGLYVILTRPAIGHVAAAEIAVRRGVRMLQLREKGMPDGELLRIAREVRAVTRGTATRFIINDRPDIAALCDADGVHVGQDDLPVAEVRRIVGDRMIVGLSTHSVVQATEAQSLPGVDYIGFGPVYPTTTKAVPDPVVGTTLLKKVLGFSRLPVVAIGGIFPENIAAVIDAGARNPCLVRYFMEPPDPAEVERRIACVQRMLA</sequence>
<comment type="similarity">
    <text evidence="9 10">Belongs to the thiamine-phosphate synthase family.</text>
</comment>
<dbReference type="PANTHER" id="PTHR20857:SF15">
    <property type="entry name" value="THIAMINE-PHOSPHATE SYNTHASE"/>
    <property type="match status" value="1"/>
</dbReference>
<evidence type="ECO:0000256" key="8">
    <source>
        <dbReference type="ARBA" id="ARBA00047883"/>
    </source>
</evidence>
<organism evidence="13 14">
    <name type="scientific">Rikenella microfusus</name>
    <dbReference type="NCBI Taxonomy" id="28139"/>
    <lineage>
        <taxon>Bacteria</taxon>
        <taxon>Pseudomonadati</taxon>
        <taxon>Bacteroidota</taxon>
        <taxon>Bacteroidia</taxon>
        <taxon>Bacteroidales</taxon>
        <taxon>Rikenellaceae</taxon>
        <taxon>Rikenella</taxon>
    </lineage>
</organism>
<comment type="catalytic activity">
    <reaction evidence="6 9 10">
        <text>4-methyl-5-(2-phosphooxyethyl)-thiazole + 4-amino-2-methyl-5-(diphosphooxymethyl)pyrimidine + H(+) = thiamine phosphate + diphosphate</text>
        <dbReference type="Rhea" id="RHEA:22328"/>
        <dbReference type="ChEBI" id="CHEBI:15378"/>
        <dbReference type="ChEBI" id="CHEBI:33019"/>
        <dbReference type="ChEBI" id="CHEBI:37575"/>
        <dbReference type="ChEBI" id="CHEBI:57841"/>
        <dbReference type="ChEBI" id="CHEBI:58296"/>
        <dbReference type="EC" id="2.5.1.3"/>
    </reaction>
</comment>
<feature type="domain" description="Thiamine phosphate synthase/TenI" evidence="12">
    <location>
        <begin position="16"/>
        <end position="183"/>
    </location>
</feature>
<dbReference type="UniPathway" id="UPA00060">
    <property type="reaction ID" value="UER00141"/>
</dbReference>
<evidence type="ECO:0000256" key="5">
    <source>
        <dbReference type="ARBA" id="ARBA00022977"/>
    </source>
</evidence>
<reference evidence="13 14" key="1">
    <citation type="submission" date="2018-06" db="EMBL/GenBank/DDBJ databases">
        <authorList>
            <consortium name="Pathogen Informatics"/>
            <person name="Doyle S."/>
        </authorList>
    </citation>
    <scope>NUCLEOTIDE SEQUENCE [LARGE SCALE GENOMIC DNA]</scope>
    <source>
        <strain evidence="13 14">NCTC11190</strain>
    </source>
</reference>
<feature type="binding site" evidence="9">
    <location>
        <begin position="131"/>
        <end position="133"/>
    </location>
    <ligand>
        <name>2-[(2R,5Z)-2-carboxy-4-methylthiazol-5(2H)-ylidene]ethyl phosphate</name>
        <dbReference type="ChEBI" id="CHEBI:62899"/>
    </ligand>
</feature>
<comment type="function">
    <text evidence="9">Condenses 4-methyl-5-(beta-hydroxyethyl)thiazole monophosphate (THZ-P) and 2-methyl-4-amino-5-hydroxymethyl pyrimidine pyrophosphate (HMP-PP) to form thiamine monophosphate (TMP).</text>
</comment>
<dbReference type="EMBL" id="UGVL01000001">
    <property type="protein sequence ID" value="SUE34981.1"/>
    <property type="molecule type" value="Genomic_DNA"/>
</dbReference>
<dbReference type="GO" id="GO:0004789">
    <property type="term" value="F:thiamine-phosphate diphosphorylase activity"/>
    <property type="evidence" value="ECO:0007669"/>
    <property type="project" value="UniProtKB-UniRule"/>
</dbReference>
<feature type="binding site" evidence="9">
    <location>
        <position position="65"/>
    </location>
    <ligand>
        <name>4-amino-2-methyl-5-(diphosphooxymethyl)pyrimidine</name>
        <dbReference type="ChEBI" id="CHEBI:57841"/>
    </ligand>
</feature>
<dbReference type="NCBIfam" id="TIGR00693">
    <property type="entry name" value="thiE"/>
    <property type="match status" value="1"/>
</dbReference>
<keyword evidence="3 9" id="KW-0479">Metal-binding</keyword>
<evidence type="ECO:0000256" key="1">
    <source>
        <dbReference type="ARBA" id="ARBA00005165"/>
    </source>
</evidence>
<dbReference type="InterPro" id="IPR036206">
    <property type="entry name" value="ThiamineP_synth_sf"/>
</dbReference>
<dbReference type="GO" id="GO:0000287">
    <property type="term" value="F:magnesium ion binding"/>
    <property type="evidence" value="ECO:0007669"/>
    <property type="project" value="UniProtKB-UniRule"/>
</dbReference>
<feature type="binding site" evidence="9">
    <location>
        <position position="85"/>
    </location>
    <ligand>
        <name>Mg(2+)</name>
        <dbReference type="ChEBI" id="CHEBI:18420"/>
    </ligand>
</feature>
<dbReference type="Gene3D" id="3.20.20.70">
    <property type="entry name" value="Aldolase class I"/>
    <property type="match status" value="1"/>
</dbReference>
<evidence type="ECO:0000256" key="6">
    <source>
        <dbReference type="ARBA" id="ARBA00047334"/>
    </source>
</evidence>
<dbReference type="InterPro" id="IPR022998">
    <property type="entry name" value="ThiamineP_synth_TenI"/>
</dbReference>
<dbReference type="STRING" id="880526.GCA_000427365_01596"/>
<keyword evidence="14" id="KW-1185">Reference proteome</keyword>
<comment type="caution">
    <text evidence="9">Lacks conserved residue(s) required for the propagation of feature annotation.</text>
</comment>
<dbReference type="GO" id="GO:0009229">
    <property type="term" value="P:thiamine diphosphate biosynthetic process"/>
    <property type="evidence" value="ECO:0007669"/>
    <property type="project" value="UniProtKB-UniRule"/>
</dbReference>
<evidence type="ECO:0000256" key="3">
    <source>
        <dbReference type="ARBA" id="ARBA00022723"/>
    </source>
</evidence>
<name>A0A379MTN3_9BACT</name>
<dbReference type="PANTHER" id="PTHR20857">
    <property type="entry name" value="THIAMINE-PHOSPHATE PYROPHOSPHORYLASE"/>
    <property type="match status" value="1"/>
</dbReference>
<comment type="catalytic activity">
    <reaction evidence="7 9 10">
        <text>2-(2-carboxy-4-methylthiazol-5-yl)ethyl phosphate + 4-amino-2-methyl-5-(diphosphooxymethyl)pyrimidine + 2 H(+) = thiamine phosphate + CO2 + diphosphate</text>
        <dbReference type="Rhea" id="RHEA:47848"/>
        <dbReference type="ChEBI" id="CHEBI:15378"/>
        <dbReference type="ChEBI" id="CHEBI:16526"/>
        <dbReference type="ChEBI" id="CHEBI:33019"/>
        <dbReference type="ChEBI" id="CHEBI:37575"/>
        <dbReference type="ChEBI" id="CHEBI:57841"/>
        <dbReference type="ChEBI" id="CHEBI:62890"/>
        <dbReference type="EC" id="2.5.1.3"/>
    </reaction>
</comment>
<evidence type="ECO:0000256" key="2">
    <source>
        <dbReference type="ARBA" id="ARBA00022679"/>
    </source>
</evidence>